<keyword evidence="1" id="KW-1133">Transmembrane helix</keyword>
<sequence length="166" mass="17957">MATLRQFHFWTGVIACVFVVLLAVTGIVLDHRDQLKVGGKIAVDNRLAITRGFKPEELPISPSKAIEIAITHLGEGATLRKVELKKAGNGLVYKVETKSKDVVHIDPVTGAVHTASSGGLDIVRVSKMIHTGEGLINSPWLYDVVALALIFLAVSGAVLFVRRQLR</sequence>
<dbReference type="Proteomes" id="UP000178379">
    <property type="component" value="Unassembled WGS sequence"/>
</dbReference>
<gene>
    <name evidence="3" type="ORF">A2140_10520</name>
</gene>
<dbReference type="PROSITE" id="PS51257">
    <property type="entry name" value="PROKAR_LIPOPROTEIN"/>
    <property type="match status" value="1"/>
</dbReference>
<evidence type="ECO:0000313" key="4">
    <source>
        <dbReference type="Proteomes" id="UP000178379"/>
    </source>
</evidence>
<name>A0A1F6T115_9PROT</name>
<dbReference type="AlphaFoldDB" id="A0A1F6T115"/>
<keyword evidence="1" id="KW-0472">Membrane</keyword>
<dbReference type="Pfam" id="PF03929">
    <property type="entry name" value="PepSY_TM"/>
    <property type="match status" value="1"/>
</dbReference>
<feature type="domain" description="PepSY" evidence="2">
    <location>
        <begin position="59"/>
        <end position="112"/>
    </location>
</feature>
<proteinExistence type="predicted"/>
<dbReference type="EMBL" id="MFSQ01000113">
    <property type="protein sequence ID" value="OGI38676.1"/>
    <property type="molecule type" value="Genomic_DNA"/>
</dbReference>
<accession>A0A1F6T115</accession>
<dbReference type="Pfam" id="PF03413">
    <property type="entry name" value="PepSY"/>
    <property type="match status" value="1"/>
</dbReference>
<evidence type="ECO:0000259" key="2">
    <source>
        <dbReference type="Pfam" id="PF03413"/>
    </source>
</evidence>
<evidence type="ECO:0000256" key="1">
    <source>
        <dbReference type="SAM" id="Phobius"/>
    </source>
</evidence>
<feature type="transmembrane region" description="Helical" evidence="1">
    <location>
        <begin position="7"/>
        <end position="29"/>
    </location>
</feature>
<keyword evidence="1" id="KW-0812">Transmembrane</keyword>
<organism evidence="3 4">
    <name type="scientific">Candidatus Muproteobacteria bacterium RBG_16_62_13</name>
    <dbReference type="NCBI Taxonomy" id="1817756"/>
    <lineage>
        <taxon>Bacteria</taxon>
        <taxon>Pseudomonadati</taxon>
        <taxon>Pseudomonadota</taxon>
        <taxon>Candidatus Muproteobacteria</taxon>
    </lineage>
</organism>
<dbReference type="InterPro" id="IPR025711">
    <property type="entry name" value="PepSY"/>
</dbReference>
<protein>
    <recommendedName>
        <fullName evidence="2">PepSY domain-containing protein</fullName>
    </recommendedName>
</protein>
<feature type="transmembrane region" description="Helical" evidence="1">
    <location>
        <begin position="140"/>
        <end position="161"/>
    </location>
</feature>
<reference evidence="3 4" key="1">
    <citation type="journal article" date="2016" name="Nat. Commun.">
        <title>Thousands of microbial genomes shed light on interconnected biogeochemical processes in an aquifer system.</title>
        <authorList>
            <person name="Anantharaman K."/>
            <person name="Brown C.T."/>
            <person name="Hug L.A."/>
            <person name="Sharon I."/>
            <person name="Castelle C.J."/>
            <person name="Probst A.J."/>
            <person name="Thomas B.C."/>
            <person name="Singh A."/>
            <person name="Wilkins M.J."/>
            <person name="Karaoz U."/>
            <person name="Brodie E.L."/>
            <person name="Williams K.H."/>
            <person name="Hubbard S.S."/>
            <person name="Banfield J.F."/>
        </authorList>
    </citation>
    <scope>NUCLEOTIDE SEQUENCE [LARGE SCALE GENOMIC DNA]</scope>
</reference>
<evidence type="ECO:0000313" key="3">
    <source>
        <dbReference type="EMBL" id="OGI38676.1"/>
    </source>
</evidence>
<dbReference type="InterPro" id="IPR005625">
    <property type="entry name" value="PepSY-ass_TM"/>
</dbReference>
<comment type="caution">
    <text evidence="3">The sequence shown here is derived from an EMBL/GenBank/DDBJ whole genome shotgun (WGS) entry which is preliminary data.</text>
</comment>
<dbReference type="Gene3D" id="3.10.450.40">
    <property type="match status" value="1"/>
</dbReference>